<evidence type="ECO:0000313" key="1">
    <source>
        <dbReference type="EMBL" id="CAE7361783.1"/>
    </source>
</evidence>
<name>A0A812PT27_SYMPI</name>
<organism evidence="1 2">
    <name type="scientific">Symbiodinium pilosum</name>
    <name type="common">Dinoflagellate</name>
    <dbReference type="NCBI Taxonomy" id="2952"/>
    <lineage>
        <taxon>Eukaryota</taxon>
        <taxon>Sar</taxon>
        <taxon>Alveolata</taxon>
        <taxon>Dinophyceae</taxon>
        <taxon>Suessiales</taxon>
        <taxon>Symbiodiniaceae</taxon>
        <taxon>Symbiodinium</taxon>
    </lineage>
</organism>
<dbReference type="Proteomes" id="UP000649617">
    <property type="component" value="Unassembled WGS sequence"/>
</dbReference>
<keyword evidence="2" id="KW-1185">Reference proteome</keyword>
<sequence>MQVCVAGGPLERLLQLIRRDEICIDFPTLEYYPFVGKMGITWSWQPAWLFKAVKLDVSAYWPVHGLAPAVKHYCWWHPASQWPAVSQADKDHFEWYWWWWNQQYGGGGWHEACKEFNYQYPGCHWDHHKAVMACRAYFLEGRRSVVFAVYSRGRDLKMKERFKKEFR</sequence>
<dbReference type="EMBL" id="CAJNIZ010014435">
    <property type="protein sequence ID" value="CAE7361783.1"/>
    <property type="molecule type" value="Genomic_DNA"/>
</dbReference>
<protein>
    <submittedName>
        <fullName evidence="1">Uncharacterized protein</fullName>
    </submittedName>
</protein>
<accession>A0A812PT27</accession>
<proteinExistence type="predicted"/>
<comment type="caution">
    <text evidence="1">The sequence shown here is derived from an EMBL/GenBank/DDBJ whole genome shotgun (WGS) entry which is preliminary data.</text>
</comment>
<gene>
    <name evidence="1" type="ORF">SPIL2461_LOCUS8661</name>
</gene>
<reference evidence="1" key="1">
    <citation type="submission" date="2021-02" db="EMBL/GenBank/DDBJ databases">
        <authorList>
            <person name="Dougan E. K."/>
            <person name="Rhodes N."/>
            <person name="Thang M."/>
            <person name="Chan C."/>
        </authorList>
    </citation>
    <scope>NUCLEOTIDE SEQUENCE</scope>
</reference>
<dbReference type="AlphaFoldDB" id="A0A812PT27"/>
<evidence type="ECO:0000313" key="2">
    <source>
        <dbReference type="Proteomes" id="UP000649617"/>
    </source>
</evidence>